<proteinExistence type="predicted"/>
<gene>
    <name evidence="2" type="ORF">BLNAU_6247</name>
</gene>
<evidence type="ECO:0000313" key="3">
    <source>
        <dbReference type="Proteomes" id="UP001281761"/>
    </source>
</evidence>
<comment type="caution">
    <text evidence="2">The sequence shown here is derived from an EMBL/GenBank/DDBJ whole genome shotgun (WGS) entry which is preliminary data.</text>
</comment>
<organism evidence="2 3">
    <name type="scientific">Blattamonas nauphoetae</name>
    <dbReference type="NCBI Taxonomy" id="2049346"/>
    <lineage>
        <taxon>Eukaryota</taxon>
        <taxon>Metamonada</taxon>
        <taxon>Preaxostyla</taxon>
        <taxon>Oxymonadida</taxon>
        <taxon>Blattamonas</taxon>
    </lineage>
</organism>
<reference evidence="2 3" key="1">
    <citation type="journal article" date="2022" name="bioRxiv">
        <title>Genomics of Preaxostyla Flagellates Illuminates Evolutionary Transitions and the Path Towards Mitochondrial Loss.</title>
        <authorList>
            <person name="Novak L.V.F."/>
            <person name="Treitli S.C."/>
            <person name="Pyrih J."/>
            <person name="Halakuc P."/>
            <person name="Pipaliya S.V."/>
            <person name="Vacek V."/>
            <person name="Brzon O."/>
            <person name="Soukal P."/>
            <person name="Eme L."/>
            <person name="Dacks J.B."/>
            <person name="Karnkowska A."/>
            <person name="Elias M."/>
            <person name="Hampl V."/>
        </authorList>
    </citation>
    <scope>NUCLEOTIDE SEQUENCE [LARGE SCALE GENOMIC DNA]</scope>
    <source>
        <strain evidence="2">NAU3</strain>
        <tissue evidence="2">Gut</tissue>
    </source>
</reference>
<keyword evidence="3" id="KW-1185">Reference proteome</keyword>
<name>A0ABQ9Y4V4_9EUKA</name>
<feature type="region of interest" description="Disordered" evidence="1">
    <location>
        <begin position="115"/>
        <end position="153"/>
    </location>
</feature>
<dbReference type="EMBL" id="JARBJD010000035">
    <property type="protein sequence ID" value="KAK2958744.1"/>
    <property type="molecule type" value="Genomic_DNA"/>
</dbReference>
<evidence type="ECO:0000313" key="2">
    <source>
        <dbReference type="EMBL" id="KAK2958744.1"/>
    </source>
</evidence>
<dbReference type="Proteomes" id="UP001281761">
    <property type="component" value="Unassembled WGS sequence"/>
</dbReference>
<feature type="compositionally biased region" description="Polar residues" evidence="1">
    <location>
        <begin position="136"/>
        <end position="153"/>
    </location>
</feature>
<feature type="compositionally biased region" description="Polar residues" evidence="1">
    <location>
        <begin position="62"/>
        <end position="84"/>
    </location>
</feature>
<sequence>MIRNSRASTLHHNRVNTIHSSWVHILTSRVHTLTSRVSTIRPNRSTRTMARHTLHPLPFLRSRTNPSVDKNTGSRTNPSVDKNTGSRIRLSLEASHHQFHHNHPRLFQHRTRETTEAISRRSISEQPRNCSVPMRRSNSSRTMLSGSEGNTSW</sequence>
<protein>
    <submittedName>
        <fullName evidence="2">Uncharacterized protein</fullName>
    </submittedName>
</protein>
<evidence type="ECO:0000256" key="1">
    <source>
        <dbReference type="SAM" id="MobiDB-lite"/>
    </source>
</evidence>
<accession>A0ABQ9Y4V4</accession>
<feature type="region of interest" description="Disordered" evidence="1">
    <location>
        <begin position="59"/>
        <end position="84"/>
    </location>
</feature>